<dbReference type="AlphaFoldDB" id="A0A9P2YY13"/>
<evidence type="ECO:0000313" key="4">
    <source>
        <dbReference type="Proteomes" id="UP000507402"/>
    </source>
</evidence>
<dbReference type="EMBL" id="CAIIGN010000003">
    <property type="protein sequence ID" value="CAC8228580.1"/>
    <property type="molecule type" value="Genomic_DNA"/>
</dbReference>
<reference evidence="1 4" key="3">
    <citation type="submission" date="2020-06" db="EMBL/GenBank/DDBJ databases">
        <authorList>
            <consortium name="Pathogen Informatics"/>
        </authorList>
    </citation>
    <scope>NUCLEOTIDE SEQUENCE [LARGE SCALE GENOMIC DNA]</scope>
    <source>
        <strain evidence="1 4">MOS114</strain>
    </source>
</reference>
<evidence type="ECO:0000313" key="2">
    <source>
        <dbReference type="EMBL" id="GBV20887.1"/>
    </source>
</evidence>
<proteinExistence type="predicted"/>
<reference evidence="2" key="2">
    <citation type="submission" date="2018-07" db="EMBL/GenBank/DDBJ databases">
        <title>Protection against atopic dermatitis through acquisition of Staphylococcus quorum-sensing agr mutations in the skin.</title>
        <authorList>
            <person name="Nakamura Y."/>
            <person name="Takahashi H."/>
            <person name="Takaya A."/>
            <person name="Inoue Y."/>
            <person name="Katayama Y."/>
            <person name="Kusuya Y."/>
            <person name="Shoji T."/>
            <person name="Takada S."/>
            <person name="Nakagawa S."/>
            <person name="Oguma R."/>
            <person name="Ozawa N."/>
            <person name="Yamaide F."/>
            <person name="Suzuki S."/>
            <person name="Villaruz A."/>
            <person name="Otto M."/>
            <person name="Matsue H."/>
            <person name="Nunez G."/>
            <person name="Shimojo N."/>
        </authorList>
    </citation>
    <scope>NUCLEOTIDE SEQUENCE</scope>
    <source>
        <strain evidence="2">M1K003</strain>
    </source>
</reference>
<evidence type="ECO:0000313" key="3">
    <source>
        <dbReference type="Proteomes" id="UP000265645"/>
    </source>
</evidence>
<protein>
    <submittedName>
        <fullName evidence="2">Uncharacterized protein</fullName>
    </submittedName>
</protein>
<accession>A0A9P2YY13</accession>
<reference evidence="3" key="1">
    <citation type="submission" date="2017-08" db="EMBL/GenBank/DDBJ databases">
        <title>Protection against atopic dermatitis through acquisition of Staphylococcus quorum-sensing agr mutations in the skin.</title>
        <authorList>
            <person name="Nakamura Y."/>
            <person name="Takahashi H."/>
            <person name="Takaya A."/>
            <person name="Inoue Y."/>
            <person name="Katayama Y."/>
            <person name="Kusuya Y."/>
            <person name="Shoji T."/>
            <person name="Takada S."/>
            <person name="Nakagawa S."/>
            <person name="Oguma R."/>
            <person name="Ozawa N."/>
            <person name="Yamaide F."/>
            <person name="Suzuki S."/>
            <person name="Villaruz A."/>
            <person name="Otto M."/>
            <person name="Matsue H."/>
            <person name="Nunez G."/>
            <person name="Shimojo N."/>
        </authorList>
    </citation>
    <scope>NUCLEOTIDE SEQUENCE [LARGE SCALE GENOMIC DNA]</scope>
    <source>
        <strain evidence="3">M1K003</strain>
    </source>
</reference>
<name>A0A9P2YY13_STAAU</name>
<dbReference type="Proteomes" id="UP000265645">
    <property type="component" value="Unassembled WGS sequence"/>
</dbReference>
<gene>
    <name evidence="2" type="ORF">M1K003_1887</name>
    <name evidence="1" type="ORF">SAMEA70153168_01102</name>
</gene>
<dbReference type="EMBL" id="BDVT01000009">
    <property type="protein sequence ID" value="GBV20887.1"/>
    <property type="molecule type" value="Genomic_DNA"/>
</dbReference>
<evidence type="ECO:0000313" key="1">
    <source>
        <dbReference type="EMBL" id="CAC8228580.1"/>
    </source>
</evidence>
<sequence length="37" mass="4585">MPYPIKNYQIETRDFSEMNHTKISGYLYNRKYCSYTE</sequence>
<comment type="caution">
    <text evidence="2">The sequence shown here is derived from an EMBL/GenBank/DDBJ whole genome shotgun (WGS) entry which is preliminary data.</text>
</comment>
<organism evidence="2 3">
    <name type="scientific">Staphylococcus aureus</name>
    <dbReference type="NCBI Taxonomy" id="1280"/>
    <lineage>
        <taxon>Bacteria</taxon>
        <taxon>Bacillati</taxon>
        <taxon>Bacillota</taxon>
        <taxon>Bacilli</taxon>
        <taxon>Bacillales</taxon>
        <taxon>Staphylococcaceae</taxon>
        <taxon>Staphylococcus</taxon>
    </lineage>
</organism>
<dbReference type="Proteomes" id="UP000507402">
    <property type="component" value="Unassembled WGS sequence"/>
</dbReference>